<proteinExistence type="predicted"/>
<organism evidence="1 2">
    <name type="scientific">Candidatus Polarisedimenticola svalbardensis</name>
    <dbReference type="NCBI Taxonomy" id="2886004"/>
    <lineage>
        <taxon>Bacteria</taxon>
        <taxon>Pseudomonadati</taxon>
        <taxon>Acidobacteriota</taxon>
        <taxon>Candidatus Polarisedimenticolia</taxon>
        <taxon>Candidatus Polarisedimenticolales</taxon>
        <taxon>Candidatus Polarisedimenticolaceae</taxon>
        <taxon>Candidatus Polarisedimenticola</taxon>
    </lineage>
</organism>
<evidence type="ECO:0000313" key="2">
    <source>
        <dbReference type="Proteomes" id="UP000648239"/>
    </source>
</evidence>
<comment type="caution">
    <text evidence="1">The sequence shown here is derived from an EMBL/GenBank/DDBJ whole genome shotgun (WGS) entry which is preliminary data.</text>
</comment>
<protein>
    <submittedName>
        <fullName evidence="1">Uncharacterized protein</fullName>
    </submittedName>
</protein>
<dbReference type="EMBL" id="JACXWD010000027">
    <property type="protein sequence ID" value="MBD3868293.1"/>
    <property type="molecule type" value="Genomic_DNA"/>
</dbReference>
<reference evidence="1 2" key="1">
    <citation type="submission" date="2020-08" db="EMBL/GenBank/DDBJ databases">
        <title>Acidobacteriota in marine sediments use diverse sulfur dissimilation pathways.</title>
        <authorList>
            <person name="Wasmund K."/>
        </authorList>
    </citation>
    <scope>NUCLEOTIDE SEQUENCE [LARGE SCALE GENOMIC DNA]</scope>
    <source>
        <strain evidence="1">MAG AM4</strain>
    </source>
</reference>
<evidence type="ECO:0000313" key="1">
    <source>
        <dbReference type="EMBL" id="MBD3868293.1"/>
    </source>
</evidence>
<name>A0A8J7CLM5_9BACT</name>
<sequence length="50" mass="5331">MPRDLPAGDLPDWIALNFLPSLGPVRISRALEAGYSPGNPGTRARTLRSG</sequence>
<gene>
    <name evidence="1" type="ORF">IFK94_09220</name>
</gene>
<dbReference type="AlphaFoldDB" id="A0A8J7CLM5"/>
<accession>A0A8J7CLM5</accession>
<dbReference type="Proteomes" id="UP000648239">
    <property type="component" value="Unassembled WGS sequence"/>
</dbReference>